<keyword evidence="1" id="KW-0808">Transferase</keyword>
<keyword evidence="4" id="KW-0255">Endonuclease</keyword>
<dbReference type="InterPro" id="IPR021109">
    <property type="entry name" value="Peptidase_aspartic_dom_sf"/>
</dbReference>
<dbReference type="Proteomes" id="UP001396334">
    <property type="component" value="Unassembled WGS sequence"/>
</dbReference>
<evidence type="ECO:0008006" key="10">
    <source>
        <dbReference type="Google" id="ProtNLM"/>
    </source>
</evidence>
<evidence type="ECO:0000259" key="7">
    <source>
        <dbReference type="Pfam" id="PF17919"/>
    </source>
</evidence>
<feature type="domain" description="Reverse transcriptase/retrotransposon-derived protein RNase H-like" evidence="7">
    <location>
        <begin position="714"/>
        <end position="810"/>
    </location>
</feature>
<evidence type="ECO:0000256" key="4">
    <source>
        <dbReference type="ARBA" id="ARBA00022759"/>
    </source>
</evidence>
<dbReference type="Pfam" id="PF17919">
    <property type="entry name" value="RT_RNaseH_2"/>
    <property type="match status" value="1"/>
</dbReference>
<dbReference type="InterPro" id="IPR043502">
    <property type="entry name" value="DNA/RNA_pol_sf"/>
</dbReference>
<keyword evidence="4" id="KW-0378">Hydrolase</keyword>
<accession>A0ABR2S2W2</accession>
<dbReference type="InterPro" id="IPR043128">
    <property type="entry name" value="Rev_trsase/Diguanyl_cyclase"/>
</dbReference>
<dbReference type="SUPFAM" id="SSF56672">
    <property type="entry name" value="DNA/RNA polymerases"/>
    <property type="match status" value="1"/>
</dbReference>
<dbReference type="Gene3D" id="3.10.20.370">
    <property type="match status" value="1"/>
</dbReference>
<dbReference type="PANTHER" id="PTHR37984:SF5">
    <property type="entry name" value="PROTEIN NYNRIN-LIKE"/>
    <property type="match status" value="1"/>
</dbReference>
<keyword evidence="2" id="KW-0548">Nucleotidyltransferase</keyword>
<name>A0ABR2S2W2_9ROSI</name>
<reference evidence="8 9" key="1">
    <citation type="journal article" date="2024" name="G3 (Bethesda)">
        <title>Genome assembly of Hibiscus sabdariffa L. provides insights into metabolisms of medicinal natural products.</title>
        <authorList>
            <person name="Kim T."/>
        </authorList>
    </citation>
    <scope>NUCLEOTIDE SEQUENCE [LARGE SCALE GENOMIC DNA]</scope>
    <source>
        <strain evidence="8">TK-2024</strain>
        <tissue evidence="8">Old leaves</tissue>
    </source>
</reference>
<keyword evidence="5" id="KW-0511">Multifunctional enzyme</keyword>
<proteinExistence type="predicted"/>
<evidence type="ECO:0000256" key="3">
    <source>
        <dbReference type="ARBA" id="ARBA00022722"/>
    </source>
</evidence>
<dbReference type="Gene3D" id="3.30.70.270">
    <property type="match status" value="2"/>
</dbReference>
<protein>
    <recommendedName>
        <fullName evidence="10">Reverse transcriptase</fullName>
    </recommendedName>
</protein>
<dbReference type="CDD" id="cd01647">
    <property type="entry name" value="RT_LTR"/>
    <property type="match status" value="1"/>
</dbReference>
<dbReference type="EMBL" id="JBBPBN010000017">
    <property type="protein sequence ID" value="KAK9019602.1"/>
    <property type="molecule type" value="Genomic_DNA"/>
</dbReference>
<gene>
    <name evidence="8" type="ORF">V6N11_054118</name>
</gene>
<evidence type="ECO:0000256" key="5">
    <source>
        <dbReference type="ARBA" id="ARBA00023268"/>
    </source>
</evidence>
<evidence type="ECO:0000313" key="8">
    <source>
        <dbReference type="EMBL" id="KAK9019602.1"/>
    </source>
</evidence>
<dbReference type="CDD" id="cd00303">
    <property type="entry name" value="retropepsin_like"/>
    <property type="match status" value="1"/>
</dbReference>
<dbReference type="InterPro" id="IPR050951">
    <property type="entry name" value="Retrovirus_Pol_polyprotein"/>
</dbReference>
<evidence type="ECO:0000256" key="1">
    <source>
        <dbReference type="ARBA" id="ARBA00022679"/>
    </source>
</evidence>
<dbReference type="Gene3D" id="3.10.10.10">
    <property type="entry name" value="HIV Type 1 Reverse Transcriptase, subunit A, domain 1"/>
    <property type="match status" value="1"/>
</dbReference>
<keyword evidence="3" id="KW-0540">Nuclease</keyword>
<evidence type="ECO:0000313" key="9">
    <source>
        <dbReference type="Proteomes" id="UP001396334"/>
    </source>
</evidence>
<dbReference type="InterPro" id="IPR000477">
    <property type="entry name" value="RT_dom"/>
</dbReference>
<dbReference type="InterPro" id="IPR041577">
    <property type="entry name" value="RT_RNaseH_2"/>
</dbReference>
<comment type="caution">
    <text evidence="8">The sequence shown here is derived from an EMBL/GenBank/DDBJ whole genome shotgun (WGS) entry which is preliminary data.</text>
</comment>
<dbReference type="Gene3D" id="2.40.70.10">
    <property type="entry name" value="Acid Proteases"/>
    <property type="match status" value="1"/>
</dbReference>
<dbReference type="Pfam" id="PF00078">
    <property type="entry name" value="RVT_1"/>
    <property type="match status" value="1"/>
</dbReference>
<sequence>MVDRLVGNIAVDNFISFSDDEIPKDARGSYKALHITTCCNGYMLPGVLIDNGSALNVLPLVTLKKLPVDGTHMKAYHNAVSAFDGTQRDVLGKITIPLLIGPTEYEVDFVVMDIKPAYSCLLGRPWIHASGAVPSTLHQKLKFVIDGKLVTVQAKEDIIATVFTNTPYIEIDEYTVECSFRSLELVSATFVKNNIVRRPRLSRCAKMQGKVNRFGLGYQPNRQERRAAIIKNQERRKVRLNGEEMPWNQMTFPPIGQSFVSGGLWDPELMKEKHSSDHNSGQFGGDKENPYLKQIGPCPQEFELNNWVAEEFPVVFKTNTEFPDINCISNIVPDSQIDFEQNLSPEEFTNCEDEAECDLPNDLLRMMESEEKQILPYQEELEILNLGTEEERREVKIGTTISAETRQNLIKLLHEYKVVFAWSYQDMPVLNENIAMHKLPIKSECKPVQQKLQRMKPGMLLKIRDEVKKQFDAGFLQAVTYSNWVANIVPVPKKDGKVRMCVDYRDLNRASPKDNFPLPHIDTLVDNTAGHSYFSFMDGFSGYNQIKMCPDDMSKTTFVTLWGTFCYKVMPFGLKNAGATYQRAMVALFHDIMHKEIEVYVDDMIAKSRTEKEHITNLGKFFQRLREFHLKLNPTKCTFGVTTGKLLGFVVSKKGIEIDPDKVRAVQELPPPETQKEVRGFLGRLNYISRFISQLTEKCDPVYKLLRKNNPGEWNDECQTAFERIKRQLTNAPVLVPPAPDRPLILYLIVFDNSMGCVLGQHDDSGNKERAIYYLSKKFTEYEAKYSPVEKLCCALVWATKRLRQYMLYHTTLLISKLDPLNYMMEAPALSGRMARWQMLLSEFDILYVSRKAIKQSVIADFLASRASNDYESLDYNFPDEDLLNVSSLEENDIKK</sequence>
<dbReference type="PANTHER" id="PTHR37984">
    <property type="entry name" value="PROTEIN CBG26694"/>
    <property type="match status" value="1"/>
</dbReference>
<organism evidence="8 9">
    <name type="scientific">Hibiscus sabdariffa</name>
    <name type="common">roselle</name>
    <dbReference type="NCBI Taxonomy" id="183260"/>
    <lineage>
        <taxon>Eukaryota</taxon>
        <taxon>Viridiplantae</taxon>
        <taxon>Streptophyta</taxon>
        <taxon>Embryophyta</taxon>
        <taxon>Tracheophyta</taxon>
        <taxon>Spermatophyta</taxon>
        <taxon>Magnoliopsida</taxon>
        <taxon>eudicotyledons</taxon>
        <taxon>Gunneridae</taxon>
        <taxon>Pentapetalae</taxon>
        <taxon>rosids</taxon>
        <taxon>malvids</taxon>
        <taxon>Malvales</taxon>
        <taxon>Malvaceae</taxon>
        <taxon>Malvoideae</taxon>
        <taxon>Hibiscus</taxon>
    </lineage>
</organism>
<feature type="domain" description="Reverse transcriptase" evidence="6">
    <location>
        <begin position="491"/>
        <end position="650"/>
    </location>
</feature>
<keyword evidence="9" id="KW-1185">Reference proteome</keyword>
<evidence type="ECO:0000256" key="2">
    <source>
        <dbReference type="ARBA" id="ARBA00022695"/>
    </source>
</evidence>
<dbReference type="CDD" id="cd09274">
    <property type="entry name" value="RNase_HI_RT_Ty3"/>
    <property type="match status" value="1"/>
</dbReference>
<evidence type="ECO:0000259" key="6">
    <source>
        <dbReference type="Pfam" id="PF00078"/>
    </source>
</evidence>